<dbReference type="PROSITE" id="PS50885">
    <property type="entry name" value="HAMP"/>
    <property type="match status" value="1"/>
</dbReference>
<comment type="catalytic activity">
    <reaction evidence="1">
        <text>ATP + protein L-histidine = ADP + protein N-phospho-L-histidine.</text>
        <dbReference type="EC" id="2.7.13.3"/>
    </reaction>
</comment>
<keyword evidence="5" id="KW-0808">Transferase</keyword>
<dbReference type="InterPro" id="IPR036890">
    <property type="entry name" value="HATPase_C_sf"/>
</dbReference>
<dbReference type="CDD" id="cd00075">
    <property type="entry name" value="HATPase"/>
    <property type="match status" value="1"/>
</dbReference>
<keyword evidence="4" id="KW-0597">Phosphoprotein</keyword>
<keyword evidence="7" id="KW-0418">Kinase</keyword>
<dbReference type="PANTHER" id="PTHR45436">
    <property type="entry name" value="SENSOR HISTIDINE KINASE YKOH"/>
    <property type="match status" value="1"/>
</dbReference>
<dbReference type="SMART" id="SM00304">
    <property type="entry name" value="HAMP"/>
    <property type="match status" value="1"/>
</dbReference>
<evidence type="ECO:0000313" key="15">
    <source>
        <dbReference type="Proteomes" id="UP001244136"/>
    </source>
</evidence>
<dbReference type="Gene3D" id="1.10.287.130">
    <property type="match status" value="1"/>
</dbReference>
<reference evidence="14 15" key="1">
    <citation type="journal article" date="2008" name="Int. J. Syst. Evol. Microbiol.">
        <title>Tessaracoccus flavescens sp. nov., isolated from marine sediment.</title>
        <authorList>
            <person name="Lee D.W."/>
            <person name="Lee S.D."/>
        </authorList>
    </citation>
    <scope>NUCLEOTIDE SEQUENCE [LARGE SCALE GENOMIC DNA]</scope>
    <source>
        <strain evidence="14 15">T21</strain>
    </source>
</reference>
<evidence type="ECO:0000256" key="9">
    <source>
        <dbReference type="ARBA" id="ARBA00023012"/>
    </source>
</evidence>
<dbReference type="SUPFAM" id="SSF158472">
    <property type="entry name" value="HAMP domain-like"/>
    <property type="match status" value="1"/>
</dbReference>
<accession>A0ABY8PUA1</accession>
<dbReference type="SMART" id="SM00387">
    <property type="entry name" value="HATPase_c"/>
    <property type="match status" value="1"/>
</dbReference>
<evidence type="ECO:0000256" key="3">
    <source>
        <dbReference type="ARBA" id="ARBA00012438"/>
    </source>
</evidence>
<protein>
    <recommendedName>
        <fullName evidence="3">histidine kinase</fullName>
        <ecNumber evidence="3">2.7.13.3</ecNumber>
    </recommendedName>
</protein>
<dbReference type="PRINTS" id="PR00344">
    <property type="entry name" value="BCTRLSENSOR"/>
</dbReference>
<evidence type="ECO:0000256" key="10">
    <source>
        <dbReference type="ARBA" id="ARBA00023136"/>
    </source>
</evidence>
<dbReference type="Gene3D" id="6.10.340.10">
    <property type="match status" value="1"/>
</dbReference>
<dbReference type="CDD" id="cd06225">
    <property type="entry name" value="HAMP"/>
    <property type="match status" value="1"/>
</dbReference>
<dbReference type="Pfam" id="PF02518">
    <property type="entry name" value="HATPase_c"/>
    <property type="match status" value="1"/>
</dbReference>
<dbReference type="CDD" id="cd00082">
    <property type="entry name" value="HisKA"/>
    <property type="match status" value="1"/>
</dbReference>
<evidence type="ECO:0000256" key="6">
    <source>
        <dbReference type="ARBA" id="ARBA00022692"/>
    </source>
</evidence>
<name>A0ABY8PUA1_9ACTN</name>
<evidence type="ECO:0000256" key="11">
    <source>
        <dbReference type="SAM" id="Phobius"/>
    </source>
</evidence>
<dbReference type="Proteomes" id="UP001244136">
    <property type="component" value="Chromosome"/>
</dbReference>
<feature type="transmembrane region" description="Helical" evidence="11">
    <location>
        <begin position="21"/>
        <end position="44"/>
    </location>
</feature>
<dbReference type="SUPFAM" id="SSF47384">
    <property type="entry name" value="Homodimeric domain of signal transducing histidine kinase"/>
    <property type="match status" value="1"/>
</dbReference>
<dbReference type="InterPro" id="IPR005467">
    <property type="entry name" value="His_kinase_dom"/>
</dbReference>
<dbReference type="RefSeq" id="WP_281143852.1">
    <property type="nucleotide sequence ID" value="NZ_CP123967.1"/>
</dbReference>
<feature type="domain" description="HAMP" evidence="13">
    <location>
        <begin position="95"/>
        <end position="148"/>
    </location>
</feature>
<evidence type="ECO:0000313" key="14">
    <source>
        <dbReference type="EMBL" id="WGT46022.1"/>
    </source>
</evidence>
<dbReference type="PANTHER" id="PTHR45436:SF5">
    <property type="entry name" value="SENSOR HISTIDINE KINASE TRCS"/>
    <property type="match status" value="1"/>
</dbReference>
<evidence type="ECO:0000259" key="12">
    <source>
        <dbReference type="PROSITE" id="PS50109"/>
    </source>
</evidence>
<sequence length="379" mass="40356">MTRLRGLVGRMRWGTRTFLTQALVVAVGVITAALVAVVVGPPLFHEHLQQLGHSVGTAEMGHVEQAFLDAGVRSLGIGLVVALTLAIGLAWIETRRLRRPLEQLTAAAAQLEAGDYTARVPQSGTSPEFTAVADAFNDMASRLDSTETSRRRLLSDVAHELRTPLATLTAELEAVIDDVVPWDHDSQQLLTLQAARLKKIAADLDDVSRAEEGRFTLDTQTQPVWDLIEPAVASVTTRYEAKGVVLSADSDPGLVAADPQRVGEILGNLLDNALRHTPPSGIVHISARESRDEVVITVTDTGDGLTPEQLSKVFERFYRADTARARDAGGSGIGLTIARSLALAHGGSLTAASPGPGHGSIFTLHLPTAPAPERVLIDS</sequence>
<keyword evidence="14" id="KW-0067">ATP-binding</keyword>
<dbReference type="Pfam" id="PF00672">
    <property type="entry name" value="HAMP"/>
    <property type="match status" value="1"/>
</dbReference>
<dbReference type="InterPro" id="IPR036097">
    <property type="entry name" value="HisK_dim/P_sf"/>
</dbReference>
<dbReference type="PROSITE" id="PS50109">
    <property type="entry name" value="HIS_KIN"/>
    <property type="match status" value="1"/>
</dbReference>
<evidence type="ECO:0000259" key="13">
    <source>
        <dbReference type="PROSITE" id="PS50885"/>
    </source>
</evidence>
<feature type="transmembrane region" description="Helical" evidence="11">
    <location>
        <begin position="70"/>
        <end position="92"/>
    </location>
</feature>
<dbReference type="SMART" id="SM00388">
    <property type="entry name" value="HisKA"/>
    <property type="match status" value="1"/>
</dbReference>
<dbReference type="EC" id="2.7.13.3" evidence="3"/>
<keyword evidence="9" id="KW-0902">Two-component regulatory system</keyword>
<evidence type="ECO:0000256" key="4">
    <source>
        <dbReference type="ARBA" id="ARBA00022553"/>
    </source>
</evidence>
<evidence type="ECO:0000256" key="7">
    <source>
        <dbReference type="ARBA" id="ARBA00022777"/>
    </source>
</evidence>
<dbReference type="InterPro" id="IPR050428">
    <property type="entry name" value="TCS_sensor_his_kinase"/>
</dbReference>
<organism evidence="14 15">
    <name type="scientific">Tessaracoccus lacteus</name>
    <dbReference type="NCBI Taxonomy" id="3041766"/>
    <lineage>
        <taxon>Bacteria</taxon>
        <taxon>Bacillati</taxon>
        <taxon>Actinomycetota</taxon>
        <taxon>Actinomycetes</taxon>
        <taxon>Propionibacteriales</taxon>
        <taxon>Propionibacteriaceae</taxon>
        <taxon>Tessaracoccus</taxon>
    </lineage>
</organism>
<dbReference type="EMBL" id="CP123967">
    <property type="protein sequence ID" value="WGT46022.1"/>
    <property type="molecule type" value="Genomic_DNA"/>
</dbReference>
<keyword evidence="10 11" id="KW-0472">Membrane</keyword>
<evidence type="ECO:0000256" key="1">
    <source>
        <dbReference type="ARBA" id="ARBA00000085"/>
    </source>
</evidence>
<proteinExistence type="predicted"/>
<keyword evidence="6 11" id="KW-0812">Transmembrane</keyword>
<dbReference type="InterPro" id="IPR003594">
    <property type="entry name" value="HATPase_dom"/>
</dbReference>
<dbReference type="InterPro" id="IPR003661">
    <property type="entry name" value="HisK_dim/P_dom"/>
</dbReference>
<keyword evidence="15" id="KW-1185">Reference proteome</keyword>
<dbReference type="GO" id="GO:0005524">
    <property type="term" value="F:ATP binding"/>
    <property type="evidence" value="ECO:0007669"/>
    <property type="project" value="UniProtKB-KW"/>
</dbReference>
<dbReference type="InterPro" id="IPR004358">
    <property type="entry name" value="Sig_transdc_His_kin-like_C"/>
</dbReference>
<feature type="domain" description="Histidine kinase" evidence="12">
    <location>
        <begin position="156"/>
        <end position="370"/>
    </location>
</feature>
<gene>
    <name evidence="14" type="ORF">QH948_07540</name>
</gene>
<dbReference type="InterPro" id="IPR003660">
    <property type="entry name" value="HAMP_dom"/>
</dbReference>
<keyword evidence="8 11" id="KW-1133">Transmembrane helix</keyword>
<dbReference type="Gene3D" id="3.30.565.10">
    <property type="entry name" value="Histidine kinase-like ATPase, C-terminal domain"/>
    <property type="match status" value="1"/>
</dbReference>
<comment type="subcellular location">
    <subcellularLocation>
        <location evidence="2">Cell membrane</location>
    </subcellularLocation>
</comment>
<evidence type="ECO:0000256" key="5">
    <source>
        <dbReference type="ARBA" id="ARBA00022679"/>
    </source>
</evidence>
<keyword evidence="14" id="KW-0547">Nucleotide-binding</keyword>
<dbReference type="Pfam" id="PF00512">
    <property type="entry name" value="HisKA"/>
    <property type="match status" value="1"/>
</dbReference>
<dbReference type="SUPFAM" id="SSF55874">
    <property type="entry name" value="ATPase domain of HSP90 chaperone/DNA topoisomerase II/histidine kinase"/>
    <property type="match status" value="1"/>
</dbReference>
<evidence type="ECO:0000256" key="2">
    <source>
        <dbReference type="ARBA" id="ARBA00004236"/>
    </source>
</evidence>
<evidence type="ECO:0000256" key="8">
    <source>
        <dbReference type="ARBA" id="ARBA00022989"/>
    </source>
</evidence>